<evidence type="ECO:0000313" key="1">
    <source>
        <dbReference type="EMBL" id="UPM43356.1"/>
    </source>
</evidence>
<evidence type="ECO:0000313" key="2">
    <source>
        <dbReference type="Proteomes" id="UP000831768"/>
    </source>
</evidence>
<keyword evidence="2" id="KW-1185">Reference proteome</keyword>
<protein>
    <submittedName>
        <fullName evidence="1">Uncharacterized protein</fullName>
    </submittedName>
</protein>
<accession>A0A8U0A3D6</accession>
<dbReference type="EMBL" id="CP096019">
    <property type="protein sequence ID" value="UPM43356.1"/>
    <property type="molecule type" value="Genomic_DNA"/>
</dbReference>
<dbReference type="RefSeq" id="WP_247994023.1">
    <property type="nucleotide sequence ID" value="NZ_CP096019.1"/>
</dbReference>
<organism evidence="1 2">
    <name type="scientific">Halocatena salina</name>
    <dbReference type="NCBI Taxonomy" id="2934340"/>
    <lineage>
        <taxon>Archaea</taxon>
        <taxon>Methanobacteriati</taxon>
        <taxon>Methanobacteriota</taxon>
        <taxon>Stenosarchaea group</taxon>
        <taxon>Halobacteria</taxon>
        <taxon>Halobacteriales</taxon>
        <taxon>Natronomonadaceae</taxon>
        <taxon>Halocatena</taxon>
    </lineage>
</organism>
<name>A0A8U0A3D6_9EURY</name>
<sequence length="77" mass="9297">MNKHFKDAWYYLKRASHESRLGVMEAVSPLEKDLRTRLGIKSIEPESKRTRSERLKAEFEAYRSRAKRMYHRAQTRI</sequence>
<proteinExistence type="predicted"/>
<dbReference type="GeneID" id="71926910"/>
<dbReference type="Proteomes" id="UP000831768">
    <property type="component" value="Chromosome"/>
</dbReference>
<dbReference type="AlphaFoldDB" id="A0A8U0A3D6"/>
<dbReference type="KEGG" id="haad:MW046_02645"/>
<gene>
    <name evidence="1" type="ORF">MW046_02645</name>
</gene>
<reference evidence="1" key="1">
    <citation type="submission" date="2022-04" db="EMBL/GenBank/DDBJ databases">
        <title>Halocatena sp. nov., isolated from a salt lake.</title>
        <authorList>
            <person name="Cui H.-L."/>
        </authorList>
    </citation>
    <scope>NUCLEOTIDE SEQUENCE</scope>
    <source>
        <strain evidence="1">AD-1</strain>
    </source>
</reference>